<reference evidence="2" key="1">
    <citation type="journal article" date="2013" name="Genetics">
        <title>The draft genome and transcriptome of Panagrellus redivivus are shaped by the harsh demands of a free-living lifestyle.</title>
        <authorList>
            <person name="Srinivasan J."/>
            <person name="Dillman A.R."/>
            <person name="Macchietto M.G."/>
            <person name="Heikkinen L."/>
            <person name="Lakso M."/>
            <person name="Fracchia K.M."/>
            <person name="Antoshechkin I."/>
            <person name="Mortazavi A."/>
            <person name="Wong G."/>
            <person name="Sternberg P.W."/>
        </authorList>
    </citation>
    <scope>NUCLEOTIDE SEQUENCE [LARGE SCALE GENOMIC DNA]</scope>
    <source>
        <strain evidence="2">MT8872</strain>
    </source>
</reference>
<evidence type="ECO:0000313" key="3">
    <source>
        <dbReference type="WBParaSite" id="Pan_g2648.t1"/>
    </source>
</evidence>
<organism evidence="2 3">
    <name type="scientific">Panagrellus redivivus</name>
    <name type="common">Microworm</name>
    <dbReference type="NCBI Taxonomy" id="6233"/>
    <lineage>
        <taxon>Eukaryota</taxon>
        <taxon>Metazoa</taxon>
        <taxon>Ecdysozoa</taxon>
        <taxon>Nematoda</taxon>
        <taxon>Chromadorea</taxon>
        <taxon>Rhabditida</taxon>
        <taxon>Tylenchina</taxon>
        <taxon>Panagrolaimomorpha</taxon>
        <taxon>Panagrolaimoidea</taxon>
        <taxon>Panagrolaimidae</taxon>
        <taxon>Panagrellus</taxon>
    </lineage>
</organism>
<proteinExistence type="predicted"/>
<dbReference type="WBParaSite" id="Pan_g2648.t1">
    <property type="protein sequence ID" value="Pan_g2648.t1"/>
    <property type="gene ID" value="Pan_g2648"/>
</dbReference>
<feature type="region of interest" description="Disordered" evidence="1">
    <location>
        <begin position="104"/>
        <end position="129"/>
    </location>
</feature>
<accession>A0A7E4VTM1</accession>
<dbReference type="Proteomes" id="UP000492821">
    <property type="component" value="Unassembled WGS sequence"/>
</dbReference>
<protein>
    <submittedName>
        <fullName evidence="3">Thioredoxin_14 domain-containing protein</fullName>
    </submittedName>
</protein>
<evidence type="ECO:0000313" key="2">
    <source>
        <dbReference type="Proteomes" id="UP000492821"/>
    </source>
</evidence>
<sequence>MPFPVLPDGLDGMLISNLSGLFKIKLGLTSLSMLDISPHTLLKFFLAQRNAFELELCLLFDEPKSKTEAKVAAMLDNNFKLKPPVYVTIASIDAVPRAVHIMVGSSKSQRHGPPSRDEEDGPTQKLSTYSGLRSSTCFEEGSFFENSHH</sequence>
<keyword evidence="2" id="KW-1185">Reference proteome</keyword>
<reference evidence="3" key="2">
    <citation type="submission" date="2020-10" db="UniProtKB">
        <authorList>
            <consortium name="WormBaseParasite"/>
        </authorList>
    </citation>
    <scope>IDENTIFICATION</scope>
</reference>
<dbReference type="AlphaFoldDB" id="A0A7E4VTM1"/>
<name>A0A7E4VTM1_PANRE</name>
<evidence type="ECO:0000256" key="1">
    <source>
        <dbReference type="SAM" id="MobiDB-lite"/>
    </source>
</evidence>